<accession>A0A0C2ZH33</accession>
<proteinExistence type="predicted"/>
<dbReference type="HOGENOM" id="CLU_2943129_0_0_1"/>
<dbReference type="Proteomes" id="UP000053989">
    <property type="component" value="Unassembled WGS sequence"/>
</dbReference>
<evidence type="ECO:0000313" key="1">
    <source>
        <dbReference type="EMBL" id="KIM52092.1"/>
    </source>
</evidence>
<dbReference type="EMBL" id="KN822225">
    <property type="protein sequence ID" value="KIM52092.1"/>
    <property type="molecule type" value="Genomic_DNA"/>
</dbReference>
<dbReference type="AlphaFoldDB" id="A0A0C2ZH33"/>
<sequence>MQHGKLDQMDAFSYYVAVGSTQQMLTVELMLDYVKHNYRPLACQNYTNGSWTMPNTSTGH</sequence>
<organism evidence="1 2">
    <name type="scientific">Scleroderma citrinum Foug A</name>
    <dbReference type="NCBI Taxonomy" id="1036808"/>
    <lineage>
        <taxon>Eukaryota</taxon>
        <taxon>Fungi</taxon>
        <taxon>Dikarya</taxon>
        <taxon>Basidiomycota</taxon>
        <taxon>Agaricomycotina</taxon>
        <taxon>Agaricomycetes</taxon>
        <taxon>Agaricomycetidae</taxon>
        <taxon>Boletales</taxon>
        <taxon>Sclerodermatineae</taxon>
        <taxon>Sclerodermataceae</taxon>
        <taxon>Scleroderma</taxon>
    </lineage>
</organism>
<reference evidence="2" key="2">
    <citation type="submission" date="2015-01" db="EMBL/GenBank/DDBJ databases">
        <title>Evolutionary Origins and Diversification of the Mycorrhizal Mutualists.</title>
        <authorList>
            <consortium name="DOE Joint Genome Institute"/>
            <consortium name="Mycorrhizal Genomics Consortium"/>
            <person name="Kohler A."/>
            <person name="Kuo A."/>
            <person name="Nagy L.G."/>
            <person name="Floudas D."/>
            <person name="Copeland A."/>
            <person name="Barry K.W."/>
            <person name="Cichocki N."/>
            <person name="Veneault-Fourrey C."/>
            <person name="LaButti K."/>
            <person name="Lindquist E.A."/>
            <person name="Lipzen A."/>
            <person name="Lundell T."/>
            <person name="Morin E."/>
            <person name="Murat C."/>
            <person name="Riley R."/>
            <person name="Ohm R."/>
            <person name="Sun H."/>
            <person name="Tunlid A."/>
            <person name="Henrissat B."/>
            <person name="Grigoriev I.V."/>
            <person name="Hibbett D.S."/>
            <person name="Martin F."/>
        </authorList>
    </citation>
    <scope>NUCLEOTIDE SEQUENCE [LARGE SCALE GENOMIC DNA]</scope>
    <source>
        <strain evidence="2">Foug A</strain>
    </source>
</reference>
<evidence type="ECO:0000313" key="2">
    <source>
        <dbReference type="Proteomes" id="UP000053989"/>
    </source>
</evidence>
<gene>
    <name evidence="1" type="ORF">SCLCIDRAFT_32923</name>
</gene>
<protein>
    <submittedName>
        <fullName evidence="1">Uncharacterized protein</fullName>
    </submittedName>
</protein>
<keyword evidence="2" id="KW-1185">Reference proteome</keyword>
<dbReference type="InParanoid" id="A0A0C2ZH33"/>
<reference evidence="1 2" key="1">
    <citation type="submission" date="2014-04" db="EMBL/GenBank/DDBJ databases">
        <authorList>
            <consortium name="DOE Joint Genome Institute"/>
            <person name="Kuo A."/>
            <person name="Kohler A."/>
            <person name="Nagy L.G."/>
            <person name="Floudas D."/>
            <person name="Copeland A."/>
            <person name="Barry K.W."/>
            <person name="Cichocki N."/>
            <person name="Veneault-Fourrey C."/>
            <person name="LaButti K."/>
            <person name="Lindquist E.A."/>
            <person name="Lipzen A."/>
            <person name="Lundell T."/>
            <person name="Morin E."/>
            <person name="Murat C."/>
            <person name="Sun H."/>
            <person name="Tunlid A."/>
            <person name="Henrissat B."/>
            <person name="Grigoriev I.V."/>
            <person name="Hibbett D.S."/>
            <person name="Martin F."/>
            <person name="Nordberg H.P."/>
            <person name="Cantor M.N."/>
            <person name="Hua S.X."/>
        </authorList>
    </citation>
    <scope>NUCLEOTIDE SEQUENCE [LARGE SCALE GENOMIC DNA]</scope>
    <source>
        <strain evidence="1 2">Foug A</strain>
    </source>
</reference>
<name>A0A0C2ZH33_9AGAM</name>